<dbReference type="EMBL" id="BSNM01000025">
    <property type="protein sequence ID" value="GLQ33217.1"/>
    <property type="molecule type" value="Genomic_DNA"/>
</dbReference>
<reference evidence="1" key="1">
    <citation type="journal article" date="2014" name="Int. J. Syst. Evol. Microbiol.">
        <title>Complete genome sequence of Corynebacterium casei LMG S-19264T (=DSM 44701T), isolated from a smear-ripened cheese.</title>
        <authorList>
            <consortium name="US DOE Joint Genome Institute (JGI-PGF)"/>
            <person name="Walter F."/>
            <person name="Albersmeier A."/>
            <person name="Kalinowski J."/>
            <person name="Ruckert C."/>
        </authorList>
    </citation>
    <scope>NUCLEOTIDE SEQUENCE</scope>
    <source>
        <strain evidence="1">NBRC 110071</strain>
    </source>
</reference>
<sequence length="45" mass="5044">MEGAEKAVLKKQKKVIKTPITRQNDIAFILGYCPKKLQILKNGST</sequence>
<organism evidence="1 2">
    <name type="scientific">Litoribrevibacter albus</name>
    <dbReference type="NCBI Taxonomy" id="1473156"/>
    <lineage>
        <taxon>Bacteria</taxon>
        <taxon>Pseudomonadati</taxon>
        <taxon>Pseudomonadota</taxon>
        <taxon>Gammaproteobacteria</taxon>
        <taxon>Oceanospirillales</taxon>
        <taxon>Oceanospirillaceae</taxon>
        <taxon>Litoribrevibacter</taxon>
    </lineage>
</organism>
<name>A0AA37SBQ2_9GAMM</name>
<dbReference type="AlphaFoldDB" id="A0AA37SBQ2"/>
<comment type="caution">
    <text evidence="1">The sequence shown here is derived from an EMBL/GenBank/DDBJ whole genome shotgun (WGS) entry which is preliminary data.</text>
</comment>
<protein>
    <submittedName>
        <fullName evidence="1">Uncharacterized protein</fullName>
    </submittedName>
</protein>
<reference evidence="1" key="2">
    <citation type="submission" date="2023-01" db="EMBL/GenBank/DDBJ databases">
        <title>Draft genome sequence of Litoribrevibacter albus strain NBRC 110071.</title>
        <authorList>
            <person name="Sun Q."/>
            <person name="Mori K."/>
        </authorList>
    </citation>
    <scope>NUCLEOTIDE SEQUENCE</scope>
    <source>
        <strain evidence="1">NBRC 110071</strain>
    </source>
</reference>
<dbReference type="Proteomes" id="UP001161389">
    <property type="component" value="Unassembled WGS sequence"/>
</dbReference>
<keyword evidence="2" id="KW-1185">Reference proteome</keyword>
<accession>A0AA37SBQ2</accession>
<evidence type="ECO:0000313" key="1">
    <source>
        <dbReference type="EMBL" id="GLQ33217.1"/>
    </source>
</evidence>
<gene>
    <name evidence="1" type="ORF">GCM10007876_36970</name>
</gene>
<proteinExistence type="predicted"/>
<evidence type="ECO:0000313" key="2">
    <source>
        <dbReference type="Proteomes" id="UP001161389"/>
    </source>
</evidence>